<evidence type="ECO:0000259" key="3">
    <source>
        <dbReference type="PROSITE" id="PS51468"/>
    </source>
</evidence>
<dbReference type="PANTHER" id="PTHR45737">
    <property type="entry name" value="VON WILLEBRAND FACTOR A DOMAIN-CONTAINING PROTEIN 5A"/>
    <property type="match status" value="1"/>
</dbReference>
<dbReference type="SMART" id="SM00327">
    <property type="entry name" value="VWA"/>
    <property type="match status" value="1"/>
</dbReference>
<keyword evidence="1" id="KW-0732">Signal</keyword>
<feature type="domain" description="VIT" evidence="3">
    <location>
        <begin position="21"/>
        <end position="149"/>
    </location>
</feature>
<proteinExistence type="predicted"/>
<dbReference type="EMBL" id="CP019288">
    <property type="protein sequence ID" value="QHI35813.1"/>
    <property type="molecule type" value="Genomic_DNA"/>
</dbReference>
<dbReference type="Pfam" id="PF13768">
    <property type="entry name" value="VWA_3"/>
    <property type="match status" value="1"/>
</dbReference>
<feature type="chain" id="PRO_5029507071" description="Vault protein inter-alpha-trypsin" evidence="1">
    <location>
        <begin position="19"/>
        <end position="718"/>
    </location>
</feature>
<organism evidence="4 5">
    <name type="scientific">Kordia antarctica</name>
    <dbReference type="NCBI Taxonomy" id="1218801"/>
    <lineage>
        <taxon>Bacteria</taxon>
        <taxon>Pseudomonadati</taxon>
        <taxon>Bacteroidota</taxon>
        <taxon>Flavobacteriia</taxon>
        <taxon>Flavobacteriales</taxon>
        <taxon>Flavobacteriaceae</taxon>
        <taxon>Kordia</taxon>
    </lineage>
</organism>
<dbReference type="Proteomes" id="UP000464657">
    <property type="component" value="Chromosome"/>
</dbReference>
<reference evidence="4 5" key="1">
    <citation type="journal article" date="2013" name="Int. J. Syst. Evol. Microbiol.">
        <title>Kordia antarctica sp. nov., isolated from Antarctic seawater.</title>
        <authorList>
            <person name="Baek K."/>
            <person name="Choi A."/>
            <person name="Kang I."/>
            <person name="Lee K."/>
            <person name="Cho J.C."/>
        </authorList>
    </citation>
    <scope>NUCLEOTIDE SEQUENCE [LARGE SCALE GENOMIC DNA]</scope>
    <source>
        <strain evidence="4 5">IMCC3317</strain>
    </source>
</reference>
<dbReference type="InterPro" id="IPR036465">
    <property type="entry name" value="vWFA_dom_sf"/>
</dbReference>
<dbReference type="PROSITE" id="PS50234">
    <property type="entry name" value="VWFA"/>
    <property type="match status" value="1"/>
</dbReference>
<keyword evidence="5" id="KW-1185">Reference proteome</keyword>
<gene>
    <name evidence="4" type="ORF">IMCC3317_11610</name>
</gene>
<evidence type="ECO:0000256" key="1">
    <source>
        <dbReference type="SAM" id="SignalP"/>
    </source>
</evidence>
<dbReference type="Pfam" id="PF08487">
    <property type="entry name" value="VIT"/>
    <property type="match status" value="1"/>
</dbReference>
<dbReference type="PANTHER" id="PTHR45737:SF6">
    <property type="entry name" value="VON WILLEBRAND FACTOR A DOMAIN-CONTAINING PROTEIN 5A"/>
    <property type="match status" value="1"/>
</dbReference>
<dbReference type="AlphaFoldDB" id="A0A7L4ZGH2"/>
<dbReference type="Gene3D" id="3.40.50.410">
    <property type="entry name" value="von Willebrand factor, type A domain"/>
    <property type="match status" value="1"/>
</dbReference>
<evidence type="ECO:0000313" key="5">
    <source>
        <dbReference type="Proteomes" id="UP000464657"/>
    </source>
</evidence>
<dbReference type="PROSITE" id="PS51468">
    <property type="entry name" value="VIT"/>
    <property type="match status" value="1"/>
</dbReference>
<dbReference type="OrthoDB" id="9784383at2"/>
<dbReference type="InterPro" id="IPR013694">
    <property type="entry name" value="VIT"/>
</dbReference>
<sequence length="718" mass="80462">MKNICILIIAFISSFGFAQKTESPYLEVLTPNAVIPLKSTKVDVKISGNIANVHIAQTYQNTGSIPIEAKYVFPLSTQAAVHKMQMTIGDRTINAKIFEKQEAQRVYDKALKEGKRAAKLDQHRPNVFQMNVGNIMQNDIVTIDIYYTEMLVPTTGEYEFMFPGVVGPRFTGENTSGETTFNQPYTGKGIADTFDFDLNVQINSGIPIADVSSNTHKINVNYPNTRIAEISLKKENENSSNRDFILTYGMRGKEIQSGLLLYEEEGEHFFAYMMEPPKASVNVKETAKEYLFIVDVSGSMNGYPMEVSKKLFRNLLVNLPETDHYNILLFAGGSVVLSDKPLSCTKENIQKGINFLSNERGGGGTRLLNALKTAYQLPRMDKTSARSMVVITDGYVSVERKAFEMIEQNLGQANVFTFGIGSSVNRYLLEGMSKVSNSESFIVTEMNKANEVAEKFRNYIKSPILTQIRIKAEGFDAYDVTPSSIPDVFASRPILVFGKYRGDAKGTLTITGQSGNGIFQKEFMVADGMLSKDNEALKYLWARKKIERLDDYKTRFRDNTKDEVIALGLKYNLVTQYTSFVAVDNEVVNTSGNRKVVKQPLPMPKNVNNSAVGAEASVKGKTFIKKQKKTEIVKNDDEVLTEKATTWFKENYTKIIEKYLKKYDGIRVKVAKNGTISTVEILVNGVWITNEVLLERINLITIDHVFSIGKEVTITIKN</sequence>
<accession>A0A7L4ZGH2</accession>
<evidence type="ECO:0000259" key="2">
    <source>
        <dbReference type="PROSITE" id="PS50234"/>
    </source>
</evidence>
<dbReference type="SMART" id="SM00609">
    <property type="entry name" value="VIT"/>
    <property type="match status" value="1"/>
</dbReference>
<dbReference type="KEGG" id="kan:IMCC3317_11610"/>
<evidence type="ECO:0000313" key="4">
    <source>
        <dbReference type="EMBL" id="QHI35813.1"/>
    </source>
</evidence>
<feature type="domain" description="VWFA" evidence="2">
    <location>
        <begin position="289"/>
        <end position="460"/>
    </location>
</feature>
<dbReference type="SUPFAM" id="SSF53300">
    <property type="entry name" value="vWA-like"/>
    <property type="match status" value="1"/>
</dbReference>
<evidence type="ECO:0008006" key="6">
    <source>
        <dbReference type="Google" id="ProtNLM"/>
    </source>
</evidence>
<feature type="signal peptide" evidence="1">
    <location>
        <begin position="1"/>
        <end position="18"/>
    </location>
</feature>
<protein>
    <recommendedName>
        <fullName evidence="6">Vault protein inter-alpha-trypsin</fullName>
    </recommendedName>
</protein>
<dbReference type="RefSeq" id="WP_160128536.1">
    <property type="nucleotide sequence ID" value="NZ_CP019288.1"/>
</dbReference>
<name>A0A7L4ZGH2_9FLAO</name>
<dbReference type="InterPro" id="IPR002035">
    <property type="entry name" value="VWF_A"/>
</dbReference>